<feature type="compositionally biased region" description="Basic and acidic residues" evidence="1">
    <location>
        <begin position="76"/>
        <end position="111"/>
    </location>
</feature>
<dbReference type="RefSeq" id="WP_107894766.1">
    <property type="nucleotide sequence ID" value="NZ_PYWM01000005.1"/>
</dbReference>
<evidence type="ECO:0000256" key="2">
    <source>
        <dbReference type="SAM" id="Phobius"/>
    </source>
</evidence>
<gene>
    <name evidence="3" type="ORF">FC756_03755</name>
</gene>
<name>A0A4U2ZE87_9BACI</name>
<evidence type="ECO:0000313" key="3">
    <source>
        <dbReference type="EMBL" id="TKI71920.1"/>
    </source>
</evidence>
<sequence length="141" mass="15804">MEEINEKIIPENDTVKASAEAAKILANLAKEALKFGKSSEDITKADQQSTSEYNTALSDTLNAINKEISECDDPEEKSRLYKQREDVMNRMREEKEKQRQNNNEREEKDRNQATGLFAIVTAVALGAGAIATKLLLDNKKT</sequence>
<keyword evidence="4" id="KW-1185">Reference proteome</keyword>
<evidence type="ECO:0000256" key="1">
    <source>
        <dbReference type="SAM" id="MobiDB-lite"/>
    </source>
</evidence>
<feature type="transmembrane region" description="Helical" evidence="2">
    <location>
        <begin position="115"/>
        <end position="136"/>
    </location>
</feature>
<comment type="caution">
    <text evidence="3">The sequence shown here is derived from an EMBL/GenBank/DDBJ whole genome shotgun (WGS) entry which is preliminary data.</text>
</comment>
<protein>
    <submittedName>
        <fullName evidence="3">Uncharacterized protein</fullName>
    </submittedName>
</protein>
<reference evidence="3 4" key="1">
    <citation type="submission" date="2019-04" db="EMBL/GenBank/DDBJ databases">
        <title>Lysinibacillus genome sequencing.</title>
        <authorList>
            <person name="Dunlap C."/>
        </authorList>
    </citation>
    <scope>NUCLEOTIDE SEQUENCE [LARGE SCALE GENOMIC DNA]</scope>
    <source>
        <strain evidence="3 4">CCTCC AB 2010389</strain>
    </source>
</reference>
<evidence type="ECO:0000313" key="4">
    <source>
        <dbReference type="Proteomes" id="UP000308744"/>
    </source>
</evidence>
<keyword evidence="2" id="KW-0472">Membrane</keyword>
<organism evidence="3 4">
    <name type="scientific">Lysinibacillus mangiferihumi</name>
    <dbReference type="NCBI Taxonomy" id="1130819"/>
    <lineage>
        <taxon>Bacteria</taxon>
        <taxon>Bacillati</taxon>
        <taxon>Bacillota</taxon>
        <taxon>Bacilli</taxon>
        <taxon>Bacillales</taxon>
        <taxon>Bacillaceae</taxon>
        <taxon>Lysinibacillus</taxon>
    </lineage>
</organism>
<dbReference type="AlphaFoldDB" id="A0A4U2ZE87"/>
<keyword evidence="2" id="KW-0812">Transmembrane</keyword>
<proteinExistence type="predicted"/>
<dbReference type="EMBL" id="SZPU01000012">
    <property type="protein sequence ID" value="TKI71920.1"/>
    <property type="molecule type" value="Genomic_DNA"/>
</dbReference>
<dbReference type="Proteomes" id="UP000308744">
    <property type="component" value="Unassembled WGS sequence"/>
</dbReference>
<keyword evidence="2" id="KW-1133">Transmembrane helix</keyword>
<feature type="region of interest" description="Disordered" evidence="1">
    <location>
        <begin position="67"/>
        <end position="112"/>
    </location>
</feature>
<accession>A0A4U2ZE87</accession>